<dbReference type="InterPro" id="IPR002749">
    <property type="entry name" value="DUF63"/>
</dbReference>
<sequence length="154" mass="16527">MASLPVAVFGADFCLFWPLLSTLSAVVLTVGLWAAMRLRLSDVTEQTGWVGGLVIFGQVLDAITTLVGIDRLGFTEEVFLSRLIIESTARLPLTDLLGTTWLFVLVKCGLAVGIVTLLARTDDASRAERWLLFGITFGAGFGPALNNLSLQVAI</sequence>
<gene>
    <name evidence="2" type="ORF">SAMN05444271_103121</name>
</gene>
<feature type="transmembrane region" description="Helical" evidence="1">
    <location>
        <begin position="48"/>
        <end position="69"/>
    </location>
</feature>
<dbReference type="OrthoDB" id="308209at2157"/>
<dbReference type="STRING" id="1073996.SAMN05444271_103121"/>
<evidence type="ECO:0008006" key="4">
    <source>
        <dbReference type="Google" id="ProtNLM"/>
    </source>
</evidence>
<evidence type="ECO:0000256" key="1">
    <source>
        <dbReference type="SAM" id="Phobius"/>
    </source>
</evidence>
<feature type="transmembrane region" description="Helical" evidence="1">
    <location>
        <begin position="15"/>
        <end position="36"/>
    </location>
</feature>
<proteinExistence type="predicted"/>
<dbReference type="RefSeq" id="WP_162551728.1">
    <property type="nucleotide sequence ID" value="NZ_CP024845.1"/>
</dbReference>
<dbReference type="AlphaFoldDB" id="A0A1H6RYS6"/>
<keyword evidence="1" id="KW-0812">Transmembrane</keyword>
<dbReference type="PANTHER" id="PTHR40700:SF1">
    <property type="entry name" value="DUF63 DOMAIN-CONTAINING PROTEIN"/>
    <property type="match status" value="1"/>
</dbReference>
<keyword evidence="1" id="KW-1133">Transmembrane helix</keyword>
<feature type="transmembrane region" description="Helical" evidence="1">
    <location>
        <begin position="100"/>
        <end position="118"/>
    </location>
</feature>
<organism evidence="2 3">
    <name type="scientific">Halohasta litchfieldiae</name>
    <dbReference type="NCBI Taxonomy" id="1073996"/>
    <lineage>
        <taxon>Archaea</taxon>
        <taxon>Methanobacteriati</taxon>
        <taxon>Methanobacteriota</taxon>
        <taxon>Stenosarchaea group</taxon>
        <taxon>Halobacteria</taxon>
        <taxon>Halobacteriales</taxon>
        <taxon>Haloferacaceae</taxon>
        <taxon>Halohasta</taxon>
    </lineage>
</organism>
<dbReference type="Pfam" id="PF01889">
    <property type="entry name" value="DUF63"/>
    <property type="match status" value="1"/>
</dbReference>
<evidence type="ECO:0000313" key="3">
    <source>
        <dbReference type="Proteomes" id="UP000198888"/>
    </source>
</evidence>
<evidence type="ECO:0000313" key="2">
    <source>
        <dbReference type="EMBL" id="SEI59566.1"/>
    </source>
</evidence>
<dbReference type="EMBL" id="FNYR01000003">
    <property type="protein sequence ID" value="SEI59566.1"/>
    <property type="molecule type" value="Genomic_DNA"/>
</dbReference>
<feature type="transmembrane region" description="Helical" evidence="1">
    <location>
        <begin position="130"/>
        <end position="150"/>
    </location>
</feature>
<dbReference type="Proteomes" id="UP000198888">
    <property type="component" value="Unassembled WGS sequence"/>
</dbReference>
<keyword evidence="3" id="KW-1185">Reference proteome</keyword>
<reference evidence="2 3" key="1">
    <citation type="submission" date="2016-10" db="EMBL/GenBank/DDBJ databases">
        <authorList>
            <person name="de Groot N.N."/>
        </authorList>
    </citation>
    <scope>NUCLEOTIDE SEQUENCE [LARGE SCALE GENOMIC DNA]</scope>
    <source>
        <strain evidence="2 3">DSM 22187</strain>
    </source>
</reference>
<dbReference type="GeneID" id="35003371"/>
<dbReference type="PANTHER" id="PTHR40700">
    <property type="entry name" value="HYPOTHETICAL MEMBRANE PROTEIN, CONSERVED, DUF63 FAMILY"/>
    <property type="match status" value="1"/>
</dbReference>
<name>A0A1H6RYS6_9EURY</name>
<keyword evidence="1" id="KW-0472">Membrane</keyword>
<protein>
    <recommendedName>
        <fullName evidence="4">DUF63 family protein</fullName>
    </recommendedName>
</protein>
<accession>A0A1H6RYS6</accession>